<dbReference type="CTD" id="26589"/>
<dbReference type="KEGG" id="gacu:117546352"/>
<evidence type="ECO:0000259" key="9">
    <source>
        <dbReference type="Pfam" id="PF11788"/>
    </source>
</evidence>
<organism evidence="10 11">
    <name type="scientific">Gymnodraco acuticeps</name>
    <name type="common">Antarctic dragonfish</name>
    <dbReference type="NCBI Taxonomy" id="8218"/>
    <lineage>
        <taxon>Eukaryota</taxon>
        <taxon>Metazoa</taxon>
        <taxon>Chordata</taxon>
        <taxon>Craniata</taxon>
        <taxon>Vertebrata</taxon>
        <taxon>Euteleostomi</taxon>
        <taxon>Actinopterygii</taxon>
        <taxon>Neopterygii</taxon>
        <taxon>Teleostei</taxon>
        <taxon>Neoteleostei</taxon>
        <taxon>Acanthomorphata</taxon>
        <taxon>Eupercaria</taxon>
        <taxon>Perciformes</taxon>
        <taxon>Notothenioidei</taxon>
        <taxon>Bathydraconidae</taxon>
        <taxon>Gymnodraco</taxon>
    </lineage>
</organism>
<evidence type="ECO:0000313" key="11">
    <source>
        <dbReference type="RefSeq" id="XP_034072454.1"/>
    </source>
</evidence>
<keyword evidence="5" id="KW-0496">Mitochondrion</keyword>
<reference evidence="11" key="1">
    <citation type="submission" date="2025-08" db="UniProtKB">
        <authorList>
            <consortium name="RefSeq"/>
        </authorList>
    </citation>
    <scope>IDENTIFICATION</scope>
</reference>
<protein>
    <recommendedName>
        <fullName evidence="7">Large ribosomal subunit protein mL46</fullName>
    </recommendedName>
    <alternativeName>
        <fullName evidence="8">39S ribosomal protein L46, mitochondrial</fullName>
    </alternativeName>
</protein>
<dbReference type="OrthoDB" id="194611at2759"/>
<evidence type="ECO:0000256" key="2">
    <source>
        <dbReference type="ARBA" id="ARBA00009070"/>
    </source>
</evidence>
<evidence type="ECO:0000256" key="4">
    <source>
        <dbReference type="ARBA" id="ARBA00022980"/>
    </source>
</evidence>
<dbReference type="InterPro" id="IPR015797">
    <property type="entry name" value="NUDIX_hydrolase-like_dom_sf"/>
</dbReference>
<keyword evidence="10" id="KW-1185">Reference proteome</keyword>
<dbReference type="GeneID" id="117546352"/>
<dbReference type="InParanoid" id="A0A6P8U6N1"/>
<dbReference type="InterPro" id="IPR040008">
    <property type="entry name" value="Ribosomal_mL46"/>
</dbReference>
<sequence length="296" mass="33480">MAAPCRRIAGRSLLQFLSSFSRTSVSNSGFRQFSSTSVCRGSRQAQHVEEIASSPWTLMAAVCLQRLPVISAESNPIEQQFRDMMSQMEFEKSMMSDHELRLLDDAEKMRRMQAGEYDSDEEENRRDQEIVLAQDLEDSWEQKLKNFQPAARVSDSEGDPGSLQRRLSDSLLLLVERPVGREKLWMLPQTEWQRGETLRETAERALSSLPAASGFKATFLGNTPCGVYKYKLPRAARTESSVGTKVFFFKAVLSDAGAPPATESPESSLLWVTKSELQRYVKPAYLMKVERFLLGF</sequence>
<accession>A0A6P8U6N1</accession>
<dbReference type="Gene3D" id="3.90.79.10">
    <property type="entry name" value="Nucleoside Triphosphate Pyrophosphohydrolase"/>
    <property type="match status" value="1"/>
</dbReference>
<gene>
    <name evidence="11" type="primary">mrpl46</name>
</gene>
<evidence type="ECO:0000256" key="3">
    <source>
        <dbReference type="ARBA" id="ARBA00022946"/>
    </source>
</evidence>
<evidence type="ECO:0000256" key="5">
    <source>
        <dbReference type="ARBA" id="ARBA00023128"/>
    </source>
</evidence>
<keyword evidence="3" id="KW-0809">Transit peptide</keyword>
<dbReference type="Proteomes" id="UP000515161">
    <property type="component" value="Unplaced"/>
</dbReference>
<evidence type="ECO:0000256" key="8">
    <source>
        <dbReference type="ARBA" id="ARBA00035534"/>
    </source>
</evidence>
<evidence type="ECO:0000256" key="1">
    <source>
        <dbReference type="ARBA" id="ARBA00004173"/>
    </source>
</evidence>
<dbReference type="SUPFAM" id="SSF55811">
    <property type="entry name" value="Nudix"/>
    <property type="match status" value="1"/>
</dbReference>
<dbReference type="GO" id="GO:0003735">
    <property type="term" value="F:structural constituent of ribosome"/>
    <property type="evidence" value="ECO:0007669"/>
    <property type="project" value="InterPro"/>
</dbReference>
<evidence type="ECO:0000256" key="6">
    <source>
        <dbReference type="ARBA" id="ARBA00023274"/>
    </source>
</evidence>
<dbReference type="RefSeq" id="XP_034072454.1">
    <property type="nucleotide sequence ID" value="XM_034216563.1"/>
</dbReference>
<dbReference type="PANTHER" id="PTHR13124">
    <property type="entry name" value="39S RIBOSOMAL PROTEIN L46, MITOCHONDRIAL PRECURSOR-RELATED"/>
    <property type="match status" value="1"/>
</dbReference>
<dbReference type="GO" id="GO:0005762">
    <property type="term" value="C:mitochondrial large ribosomal subunit"/>
    <property type="evidence" value="ECO:0007669"/>
    <property type="project" value="TreeGrafter"/>
</dbReference>
<proteinExistence type="inferred from homology"/>
<name>A0A6P8U6N1_GYMAC</name>
<keyword evidence="4 11" id="KW-0689">Ribosomal protein</keyword>
<comment type="similarity">
    <text evidence="2">Belongs to the mitochondrion-specific ribosomal protein mL46 family.</text>
</comment>
<feature type="domain" description="Large ribosomal subunit protein mL46 N-terminal" evidence="9">
    <location>
        <begin position="56"/>
        <end position="152"/>
    </location>
</feature>
<dbReference type="AlphaFoldDB" id="A0A6P8U6N1"/>
<evidence type="ECO:0000313" key="10">
    <source>
        <dbReference type="Proteomes" id="UP000515161"/>
    </source>
</evidence>
<dbReference type="Pfam" id="PF11788">
    <property type="entry name" value="MRP-L46"/>
    <property type="match status" value="1"/>
</dbReference>
<dbReference type="PANTHER" id="PTHR13124:SF12">
    <property type="entry name" value="LARGE RIBOSOMAL SUBUNIT PROTEIN ML46"/>
    <property type="match status" value="1"/>
</dbReference>
<dbReference type="FunFam" id="3.90.79.10:FF:000018">
    <property type="entry name" value="39S ribosomal protein L46, mitochondrial"/>
    <property type="match status" value="1"/>
</dbReference>
<comment type="subcellular location">
    <subcellularLocation>
        <location evidence="1">Mitochondrion</location>
    </subcellularLocation>
</comment>
<evidence type="ECO:0000256" key="7">
    <source>
        <dbReference type="ARBA" id="ARBA00035190"/>
    </source>
</evidence>
<keyword evidence="6" id="KW-0687">Ribonucleoprotein</keyword>
<dbReference type="GO" id="GO:0005743">
    <property type="term" value="C:mitochondrial inner membrane"/>
    <property type="evidence" value="ECO:0007669"/>
    <property type="project" value="UniProtKB-ARBA"/>
</dbReference>
<dbReference type="InterPro" id="IPR021757">
    <property type="entry name" value="Ribosomal_mL46_N"/>
</dbReference>